<dbReference type="GO" id="GO:0001228">
    <property type="term" value="F:DNA-binding transcription activator activity, RNA polymerase II-specific"/>
    <property type="evidence" value="ECO:0007669"/>
    <property type="project" value="TreeGrafter"/>
</dbReference>
<dbReference type="Gene3D" id="3.30.160.60">
    <property type="entry name" value="Classic Zinc Finger"/>
    <property type="match status" value="2"/>
</dbReference>
<sequence length="289" mass="32017">QGKLNLSAFWNSQLVGIKKEPGSEPLALVVSNYHSLSEPWQKHVKVAGTTSRPSEPAFRCGECGLRFRSDVLLLKHLRSHSRGSTFFKCDGCDKTFTRKVRLIAHKRYPCEAKPFTCNVCNKTYTRRDYIVKHQRLHAQPRDVKVVVPTDHECGVCQKKFLNRAALSLHQSFSFHGCRAGESWSGALRCDTCGLCLPSTSAGGTQKCVSEKASVQPTLLGDSGANVELDKPLTGVKGTVPNPRRCLSCRTAAMQADAAEGKGAQRECPLCQKQFLFSGPFNLHVRFERH</sequence>
<keyword evidence="6" id="KW-0539">Nucleus</keyword>
<dbReference type="InParanoid" id="A0A6P8Y4Y2"/>
<evidence type="ECO:0000256" key="7">
    <source>
        <dbReference type="PROSITE-ProRule" id="PRU00042"/>
    </source>
</evidence>
<comment type="subcellular location">
    <subcellularLocation>
        <location evidence="1">Nucleus</location>
    </subcellularLocation>
</comment>
<feature type="domain" description="C2H2-type" evidence="8">
    <location>
        <begin position="115"/>
        <end position="142"/>
    </location>
</feature>
<dbReference type="PANTHER" id="PTHR24376">
    <property type="entry name" value="ZINC FINGER PROTEIN"/>
    <property type="match status" value="1"/>
</dbReference>
<proteinExistence type="predicted"/>
<protein>
    <submittedName>
        <fullName evidence="10">Zinc finger protein 816-like</fullName>
    </submittedName>
</protein>
<evidence type="ECO:0000313" key="9">
    <source>
        <dbReference type="Proteomes" id="UP000515158"/>
    </source>
</evidence>
<evidence type="ECO:0000256" key="4">
    <source>
        <dbReference type="ARBA" id="ARBA00022771"/>
    </source>
</evidence>
<evidence type="ECO:0000256" key="1">
    <source>
        <dbReference type="ARBA" id="ARBA00004123"/>
    </source>
</evidence>
<dbReference type="Proteomes" id="UP000515158">
    <property type="component" value="Unplaced"/>
</dbReference>
<dbReference type="SUPFAM" id="SSF57667">
    <property type="entry name" value="beta-beta-alpha zinc fingers"/>
    <property type="match status" value="2"/>
</dbReference>
<dbReference type="GO" id="GO:0005634">
    <property type="term" value="C:nucleus"/>
    <property type="evidence" value="ECO:0007669"/>
    <property type="project" value="UniProtKB-SubCell"/>
</dbReference>
<evidence type="ECO:0000256" key="2">
    <source>
        <dbReference type="ARBA" id="ARBA00022723"/>
    </source>
</evidence>
<keyword evidence="3" id="KW-0677">Repeat</keyword>
<feature type="domain" description="C2H2-type" evidence="8">
    <location>
        <begin position="58"/>
        <end position="85"/>
    </location>
</feature>
<evidence type="ECO:0000313" key="10">
    <source>
        <dbReference type="RefSeq" id="XP_034231515.1"/>
    </source>
</evidence>
<evidence type="ECO:0000256" key="6">
    <source>
        <dbReference type="ARBA" id="ARBA00023242"/>
    </source>
</evidence>
<dbReference type="PANTHER" id="PTHR24376:SF235">
    <property type="entry name" value="C2H2-TYPE DOMAIN-CONTAINING PROTEIN"/>
    <property type="match status" value="1"/>
</dbReference>
<feature type="domain" description="C2H2-type" evidence="8">
    <location>
        <begin position="151"/>
        <end position="175"/>
    </location>
</feature>
<keyword evidence="2" id="KW-0479">Metal-binding</keyword>
<dbReference type="OrthoDB" id="6077919at2759"/>
<dbReference type="GeneID" id="117639749"/>
<dbReference type="Pfam" id="PF00096">
    <property type="entry name" value="zf-C2H2"/>
    <property type="match status" value="3"/>
</dbReference>
<dbReference type="GO" id="GO:0008270">
    <property type="term" value="F:zinc ion binding"/>
    <property type="evidence" value="ECO:0007669"/>
    <property type="project" value="UniProtKB-KW"/>
</dbReference>
<feature type="non-terminal residue" evidence="10">
    <location>
        <position position="1"/>
    </location>
</feature>
<dbReference type="SMART" id="SM00355">
    <property type="entry name" value="ZnF_C2H2"/>
    <property type="match status" value="5"/>
</dbReference>
<keyword evidence="5" id="KW-0862">Zinc</keyword>
<evidence type="ECO:0000256" key="5">
    <source>
        <dbReference type="ARBA" id="ARBA00022833"/>
    </source>
</evidence>
<dbReference type="RefSeq" id="XP_034231515.1">
    <property type="nucleotide sequence ID" value="XM_034375624.1"/>
</dbReference>
<feature type="domain" description="C2H2-type" evidence="8">
    <location>
        <begin position="87"/>
        <end position="114"/>
    </location>
</feature>
<dbReference type="KEGG" id="tpal:117639749"/>
<keyword evidence="9" id="KW-1185">Reference proteome</keyword>
<evidence type="ECO:0000256" key="3">
    <source>
        <dbReference type="ARBA" id="ARBA00022737"/>
    </source>
</evidence>
<evidence type="ECO:0000259" key="8">
    <source>
        <dbReference type="PROSITE" id="PS50157"/>
    </source>
</evidence>
<keyword evidence="4 7" id="KW-0863">Zinc-finger</keyword>
<reference evidence="10" key="1">
    <citation type="submission" date="2025-08" db="UniProtKB">
        <authorList>
            <consortium name="RefSeq"/>
        </authorList>
    </citation>
    <scope>IDENTIFICATION</scope>
    <source>
        <tissue evidence="10">Total insect</tissue>
    </source>
</reference>
<name>A0A6P8Y4Y2_THRPL</name>
<accession>A0A6P8Y4Y2</accession>
<dbReference type="FunFam" id="3.30.160.60:FF:000065">
    <property type="entry name" value="B-cell CLL/lymphoma 6, member B"/>
    <property type="match status" value="1"/>
</dbReference>
<gene>
    <name evidence="10" type="primary">LOC117639749</name>
</gene>
<dbReference type="GO" id="GO:0000978">
    <property type="term" value="F:RNA polymerase II cis-regulatory region sequence-specific DNA binding"/>
    <property type="evidence" value="ECO:0007669"/>
    <property type="project" value="TreeGrafter"/>
</dbReference>
<dbReference type="PROSITE" id="PS50157">
    <property type="entry name" value="ZINC_FINGER_C2H2_2"/>
    <property type="match status" value="4"/>
</dbReference>
<dbReference type="InterPro" id="IPR036236">
    <property type="entry name" value="Znf_C2H2_sf"/>
</dbReference>
<organism evidence="10">
    <name type="scientific">Thrips palmi</name>
    <name type="common">Melon thrips</name>
    <dbReference type="NCBI Taxonomy" id="161013"/>
    <lineage>
        <taxon>Eukaryota</taxon>
        <taxon>Metazoa</taxon>
        <taxon>Ecdysozoa</taxon>
        <taxon>Arthropoda</taxon>
        <taxon>Hexapoda</taxon>
        <taxon>Insecta</taxon>
        <taxon>Pterygota</taxon>
        <taxon>Neoptera</taxon>
        <taxon>Paraneoptera</taxon>
        <taxon>Thysanoptera</taxon>
        <taxon>Terebrantia</taxon>
        <taxon>Thripoidea</taxon>
        <taxon>Thripidae</taxon>
        <taxon>Thrips</taxon>
    </lineage>
</organism>
<dbReference type="AlphaFoldDB" id="A0A6P8Y4Y2"/>
<dbReference type="InterPro" id="IPR013087">
    <property type="entry name" value="Znf_C2H2_type"/>
</dbReference>
<dbReference type="PROSITE" id="PS00028">
    <property type="entry name" value="ZINC_FINGER_C2H2_1"/>
    <property type="match status" value="4"/>
</dbReference>